<sequence>MYQQVIEFWFNEIEPSQWFKKDDSFDALLRRRFSKLHSQAAQCELWRWRKTASGSLAEIIVLDQFSRNMFRDTKAAFDYDALALALAQSAINKGQDIELSPTQRSFMYMPFMHSESAVIHEQALELFTQLGIKDNLDFEIKHKQIIDRFGRYPHRNDTLGRTSTPEEKAFLLQPGSGF</sequence>
<dbReference type="AlphaFoldDB" id="A0A2S2E401"/>
<dbReference type="RefSeq" id="WP_109339944.1">
    <property type="nucleotide sequence ID" value="NZ_CP029347.1"/>
</dbReference>
<dbReference type="EC" id="3.2.1.113" evidence="1"/>
<dbReference type="InterPro" id="IPR010323">
    <property type="entry name" value="DUF924"/>
</dbReference>
<dbReference type="KEGG" id="salh:HMF8227_01893"/>
<protein>
    <submittedName>
        <fullName evidence="1">Mannosyl-oligosaccharide 1,2-alpha-mannosidase</fullName>
        <ecNumber evidence="1">3.2.1.113</ecNumber>
    </submittedName>
</protein>
<organism evidence="1 2">
    <name type="scientific">Saliniradius amylolyticus</name>
    <dbReference type="NCBI Taxonomy" id="2183582"/>
    <lineage>
        <taxon>Bacteria</taxon>
        <taxon>Pseudomonadati</taxon>
        <taxon>Pseudomonadota</taxon>
        <taxon>Gammaproteobacteria</taxon>
        <taxon>Alteromonadales</taxon>
        <taxon>Alteromonadaceae</taxon>
        <taxon>Saliniradius</taxon>
    </lineage>
</organism>
<evidence type="ECO:0000313" key="2">
    <source>
        <dbReference type="Proteomes" id="UP000245728"/>
    </source>
</evidence>
<dbReference type="Proteomes" id="UP000245728">
    <property type="component" value="Chromosome"/>
</dbReference>
<reference evidence="1 2" key="1">
    <citation type="submission" date="2018-05" db="EMBL/GenBank/DDBJ databases">
        <title>Salinimonas sp. HMF8227 Genome sequencing and assembly.</title>
        <authorList>
            <person name="Kang H."/>
            <person name="Kang J."/>
            <person name="Cha I."/>
            <person name="Kim H."/>
            <person name="Joh K."/>
        </authorList>
    </citation>
    <scope>NUCLEOTIDE SEQUENCE [LARGE SCALE GENOMIC DNA]</scope>
    <source>
        <strain evidence="1 2">HMF8227</strain>
    </source>
</reference>
<dbReference type="Pfam" id="PF06041">
    <property type="entry name" value="DUF924"/>
    <property type="match status" value="1"/>
</dbReference>
<keyword evidence="2" id="KW-1185">Reference proteome</keyword>
<dbReference type="Gene3D" id="1.20.58.320">
    <property type="entry name" value="TPR-like"/>
    <property type="match status" value="1"/>
</dbReference>
<dbReference type="GO" id="GO:0004571">
    <property type="term" value="F:mannosyl-oligosaccharide 1,2-alpha-mannosidase activity"/>
    <property type="evidence" value="ECO:0007669"/>
    <property type="project" value="UniProtKB-EC"/>
</dbReference>
<dbReference type="InterPro" id="IPR011990">
    <property type="entry name" value="TPR-like_helical_dom_sf"/>
</dbReference>
<gene>
    <name evidence="1" type="primary">man1</name>
    <name evidence="1" type="ORF">HMF8227_01893</name>
</gene>
<evidence type="ECO:0000313" key="1">
    <source>
        <dbReference type="EMBL" id="AWL12363.1"/>
    </source>
</evidence>
<dbReference type="Gene3D" id="1.25.40.10">
    <property type="entry name" value="Tetratricopeptide repeat domain"/>
    <property type="match status" value="1"/>
</dbReference>
<proteinExistence type="predicted"/>
<keyword evidence="1" id="KW-0378">Hydrolase</keyword>
<accession>A0A2S2E401</accession>
<dbReference type="OrthoDB" id="7593450at2"/>
<name>A0A2S2E401_9ALTE</name>
<dbReference type="SUPFAM" id="SSF48452">
    <property type="entry name" value="TPR-like"/>
    <property type="match status" value="1"/>
</dbReference>
<keyword evidence="1" id="KW-0326">Glycosidase</keyword>
<dbReference type="EMBL" id="CP029347">
    <property type="protein sequence ID" value="AWL12363.1"/>
    <property type="molecule type" value="Genomic_DNA"/>
</dbReference>